<dbReference type="InterPro" id="IPR005467">
    <property type="entry name" value="His_kinase_dom"/>
</dbReference>
<dbReference type="InterPro" id="IPR003594">
    <property type="entry name" value="HATPase_dom"/>
</dbReference>
<evidence type="ECO:0000256" key="7">
    <source>
        <dbReference type="ARBA" id="ARBA00022692"/>
    </source>
</evidence>
<organism evidence="15 16">
    <name type="scientific">Parerythrobacter lacustris</name>
    <dbReference type="NCBI Taxonomy" id="2969984"/>
    <lineage>
        <taxon>Bacteria</taxon>
        <taxon>Pseudomonadati</taxon>
        <taxon>Pseudomonadota</taxon>
        <taxon>Alphaproteobacteria</taxon>
        <taxon>Sphingomonadales</taxon>
        <taxon>Erythrobacteraceae</taxon>
        <taxon>Parerythrobacter</taxon>
    </lineage>
</organism>
<evidence type="ECO:0000256" key="13">
    <source>
        <dbReference type="SAM" id="Phobius"/>
    </source>
</evidence>
<evidence type="ECO:0000256" key="9">
    <source>
        <dbReference type="ARBA" id="ARBA00022777"/>
    </source>
</evidence>
<dbReference type="PIRSF" id="PIRSF036431">
    <property type="entry name" value="STHK_DctB"/>
    <property type="match status" value="1"/>
</dbReference>
<dbReference type="EC" id="2.7.13.3" evidence="3"/>
<proteinExistence type="predicted"/>
<evidence type="ECO:0000256" key="8">
    <source>
        <dbReference type="ARBA" id="ARBA00022741"/>
    </source>
</evidence>
<evidence type="ECO:0000256" key="4">
    <source>
        <dbReference type="ARBA" id="ARBA00022475"/>
    </source>
</evidence>
<evidence type="ECO:0000256" key="10">
    <source>
        <dbReference type="ARBA" id="ARBA00022840"/>
    </source>
</evidence>
<dbReference type="CDD" id="cd00075">
    <property type="entry name" value="HATPase"/>
    <property type="match status" value="1"/>
</dbReference>
<evidence type="ECO:0000256" key="12">
    <source>
        <dbReference type="ARBA" id="ARBA00023012"/>
    </source>
</evidence>
<comment type="subcellular location">
    <subcellularLocation>
        <location evidence="2">Cell membrane</location>
        <topology evidence="2">Multi-pass membrane protein</topology>
    </subcellularLocation>
</comment>
<dbReference type="SUPFAM" id="SSF55874">
    <property type="entry name" value="ATPase domain of HSP90 chaperone/DNA topoisomerase II/histidine kinase"/>
    <property type="match status" value="1"/>
</dbReference>
<keyword evidence="7 13" id="KW-0812">Transmembrane</keyword>
<keyword evidence="11 13" id="KW-1133">Transmembrane helix</keyword>
<dbReference type="SMART" id="SM00387">
    <property type="entry name" value="HATPase_c"/>
    <property type="match status" value="1"/>
</dbReference>
<dbReference type="SUPFAM" id="SSF103190">
    <property type="entry name" value="Sensory domain-like"/>
    <property type="match status" value="1"/>
</dbReference>
<evidence type="ECO:0000256" key="6">
    <source>
        <dbReference type="ARBA" id="ARBA00022679"/>
    </source>
</evidence>
<dbReference type="CDD" id="cd00082">
    <property type="entry name" value="HisKA"/>
    <property type="match status" value="1"/>
</dbReference>
<dbReference type="InterPro" id="IPR029151">
    <property type="entry name" value="Sensor-like_sf"/>
</dbReference>
<dbReference type="PRINTS" id="PR00344">
    <property type="entry name" value="BCTRLSENSOR"/>
</dbReference>
<dbReference type="Gene3D" id="3.30.565.10">
    <property type="entry name" value="Histidine kinase-like ATPase, C-terminal domain"/>
    <property type="match status" value="1"/>
</dbReference>
<keyword evidence="8" id="KW-0547">Nucleotide-binding</keyword>
<evidence type="ECO:0000256" key="1">
    <source>
        <dbReference type="ARBA" id="ARBA00000085"/>
    </source>
</evidence>
<feature type="domain" description="Histidine kinase" evidence="14">
    <location>
        <begin position="355"/>
        <end position="564"/>
    </location>
</feature>
<reference evidence="15 16" key="1">
    <citation type="submission" date="2022-08" db="EMBL/GenBank/DDBJ databases">
        <title>Polyphasic taxonomy analysis of Qipengyuania sp.RS5-5.</title>
        <authorList>
            <person name="Xamxidin M."/>
            <person name="Wu M."/>
        </authorList>
    </citation>
    <scope>NUCLEOTIDE SEQUENCE [LARGE SCALE GENOMIC DNA]</scope>
    <source>
        <strain evidence="15 16">RS5-5</strain>
    </source>
</reference>
<dbReference type="Gene3D" id="1.10.287.130">
    <property type="match status" value="1"/>
</dbReference>
<evidence type="ECO:0000313" key="16">
    <source>
        <dbReference type="Proteomes" id="UP001206067"/>
    </source>
</evidence>
<dbReference type="RefSeq" id="WP_257594816.1">
    <property type="nucleotide sequence ID" value="NZ_JANKHH010000003.1"/>
</dbReference>
<dbReference type="PROSITE" id="PS50109">
    <property type="entry name" value="HIS_KIN"/>
    <property type="match status" value="1"/>
</dbReference>
<dbReference type="Proteomes" id="UP001206067">
    <property type="component" value="Unassembled WGS sequence"/>
</dbReference>
<evidence type="ECO:0000313" key="15">
    <source>
        <dbReference type="EMBL" id="MCR2833046.1"/>
    </source>
</evidence>
<evidence type="ECO:0000259" key="14">
    <source>
        <dbReference type="PROSITE" id="PS50109"/>
    </source>
</evidence>
<keyword evidence="5" id="KW-0597">Phosphoprotein</keyword>
<dbReference type="SMART" id="SM00388">
    <property type="entry name" value="HisKA"/>
    <property type="match status" value="1"/>
</dbReference>
<keyword evidence="6" id="KW-0808">Transferase</keyword>
<dbReference type="Gene3D" id="3.30.450.20">
    <property type="entry name" value="PAS domain"/>
    <property type="match status" value="2"/>
</dbReference>
<dbReference type="InterPro" id="IPR036097">
    <property type="entry name" value="HisK_dim/P_sf"/>
</dbReference>
<keyword evidence="13" id="KW-0472">Membrane</keyword>
<evidence type="ECO:0000256" key="3">
    <source>
        <dbReference type="ARBA" id="ARBA00012438"/>
    </source>
</evidence>
<dbReference type="InterPro" id="IPR036890">
    <property type="entry name" value="HATPase_C_sf"/>
</dbReference>
<dbReference type="InterPro" id="IPR017055">
    <property type="entry name" value="Sig_transdc_His_kinase_DctB"/>
</dbReference>
<evidence type="ECO:0000256" key="5">
    <source>
        <dbReference type="ARBA" id="ARBA00022553"/>
    </source>
</evidence>
<dbReference type="InterPro" id="IPR004358">
    <property type="entry name" value="Sig_transdc_His_kin-like_C"/>
</dbReference>
<dbReference type="PANTHER" id="PTHR43065:SF46">
    <property type="entry name" value="C4-DICARBOXYLATE TRANSPORT SENSOR PROTEIN DCTB"/>
    <property type="match status" value="1"/>
</dbReference>
<keyword evidence="16" id="KW-1185">Reference proteome</keyword>
<evidence type="ECO:0000256" key="11">
    <source>
        <dbReference type="ARBA" id="ARBA00022989"/>
    </source>
</evidence>
<keyword evidence="9" id="KW-0418">Kinase</keyword>
<comment type="catalytic activity">
    <reaction evidence="1">
        <text>ATP + protein L-histidine = ADP + protein N-phospho-L-histidine.</text>
        <dbReference type="EC" id="2.7.13.3"/>
    </reaction>
</comment>
<dbReference type="GO" id="GO:0005524">
    <property type="term" value="F:ATP binding"/>
    <property type="evidence" value="ECO:0007669"/>
    <property type="project" value="UniProtKB-KW"/>
</dbReference>
<keyword evidence="4" id="KW-1003">Cell membrane</keyword>
<accession>A0ABT1XN17</accession>
<dbReference type="Pfam" id="PF02518">
    <property type="entry name" value="HATPase_c"/>
    <property type="match status" value="1"/>
</dbReference>
<dbReference type="SUPFAM" id="SSF47384">
    <property type="entry name" value="Homodimeric domain of signal transducing histidine kinase"/>
    <property type="match status" value="1"/>
</dbReference>
<feature type="transmembrane region" description="Helical" evidence="13">
    <location>
        <begin position="15"/>
        <end position="36"/>
    </location>
</feature>
<name>A0ABT1XN17_9SPHN</name>
<dbReference type="PANTHER" id="PTHR43065">
    <property type="entry name" value="SENSOR HISTIDINE KINASE"/>
    <property type="match status" value="1"/>
</dbReference>
<keyword evidence="12" id="KW-0902">Two-component regulatory system</keyword>
<protein>
    <recommendedName>
        <fullName evidence="3">histidine kinase</fullName>
        <ecNumber evidence="3">2.7.13.3</ecNumber>
    </recommendedName>
</protein>
<dbReference type="EMBL" id="JANKHH010000003">
    <property type="protein sequence ID" value="MCR2833046.1"/>
    <property type="molecule type" value="Genomic_DNA"/>
</dbReference>
<keyword evidence="10 15" id="KW-0067">ATP-binding</keyword>
<evidence type="ECO:0000256" key="2">
    <source>
        <dbReference type="ARBA" id="ARBA00004651"/>
    </source>
</evidence>
<dbReference type="InterPro" id="IPR003661">
    <property type="entry name" value="HisK_dim/P_dom"/>
</dbReference>
<sequence>MTTRSDSEAIPRSRLTLVAIVGGAIIILSLLAYVALDRAMRNAAMDEARSVAAADAAILAEGLQSELEKFSLVPLVLAEDPQVRGLVSGDSGDVATLNRRLEELAQQTGAAAIYLTDARGTTLAASNWRLPTSFVDSNYGFRRYFIQAMDSGSATQFALGTVSRRPGLYIAQRVDDGESKLGIVAVKVEFDALEASWRKATSGVFVTDAEGVVLVTSNPAWRFNTLRPENAAKRDRAADARQFGLASLPTMPDLTSPSSLVGTSLIETEQPIAPNGWDLHLLADPSPRVAAARANAQLVLLLGLVAVALAGAALFLGQRRREARAEAEVAERTAKLRDQLQQANRLATLGQVTAGVGHEIRQPVAAMRVLAENGGKLLSAGDAATAKENFGTIVSLTDRIGKITDELRRFSRRGTAQPRDVALREVVEGAMLLLGDRIAQSGAGVVLPPGEDLAIRVRGEHVGLEQVLVNLLQNALDAVGGDGRIVLSITRDGEKCLLSVRDNGPGLDAEQRDSLFQPFATTKEDGLGLGLVISQDIMRSLGGDLVLARADGGGACFVMAVPLA</sequence>
<gene>
    <name evidence="15" type="ORF">NSO95_03740</name>
</gene>
<dbReference type="Gene3D" id="6.10.250.3020">
    <property type="match status" value="1"/>
</dbReference>
<dbReference type="Pfam" id="PF00512">
    <property type="entry name" value="HisKA"/>
    <property type="match status" value="1"/>
</dbReference>
<comment type="caution">
    <text evidence="15">The sequence shown here is derived from an EMBL/GenBank/DDBJ whole genome shotgun (WGS) entry which is preliminary data.</text>
</comment>
<feature type="transmembrane region" description="Helical" evidence="13">
    <location>
        <begin position="298"/>
        <end position="317"/>
    </location>
</feature>